<dbReference type="SUPFAM" id="SSF56300">
    <property type="entry name" value="Metallo-dependent phosphatases"/>
    <property type="match status" value="1"/>
</dbReference>
<dbReference type="PIRSF" id="PIRSF000903">
    <property type="entry name" value="B5n-ttraPtase_sm"/>
    <property type="match status" value="1"/>
</dbReference>
<dbReference type="PANTHER" id="PTHR40942">
    <property type="match status" value="1"/>
</dbReference>
<evidence type="ECO:0000259" key="9">
    <source>
        <dbReference type="Pfam" id="PF00149"/>
    </source>
</evidence>
<dbReference type="GO" id="GO:0008803">
    <property type="term" value="F:bis(5'-nucleosyl)-tetraphosphatase (symmetrical) activity"/>
    <property type="evidence" value="ECO:0007669"/>
    <property type="project" value="UniProtKB-EC"/>
</dbReference>
<dbReference type="Gene3D" id="3.60.21.10">
    <property type="match status" value="1"/>
</dbReference>
<gene>
    <name evidence="10" type="ORF">HR45_12825</name>
</gene>
<dbReference type="InterPro" id="IPR029052">
    <property type="entry name" value="Metallo-depent_PP-like"/>
</dbReference>
<evidence type="ECO:0000256" key="2">
    <source>
        <dbReference type="ARBA" id="ARBA00005419"/>
    </source>
</evidence>
<reference evidence="10 11" key="1">
    <citation type="submission" date="2014-06" db="EMBL/GenBank/DDBJ databases">
        <title>Shewanella sp. YQH10.</title>
        <authorList>
            <person name="Liu Y."/>
            <person name="Zeng R."/>
        </authorList>
    </citation>
    <scope>NUCLEOTIDE SEQUENCE [LARGE SCALE GENOMIC DNA]</scope>
    <source>
        <strain evidence="10 11">YQH10</strain>
    </source>
</reference>
<keyword evidence="11" id="KW-1185">Reference proteome</keyword>
<comment type="function">
    <text evidence="1">Hydrolyzes diadenosine 5',5'''-P1,P4-tetraphosphate to yield ADP.</text>
</comment>
<comment type="catalytic activity">
    <reaction evidence="8">
        <text>P(1),P(4)-bis(5'-adenosyl) tetraphosphate + H2O = 2 ADP + 2 H(+)</text>
        <dbReference type="Rhea" id="RHEA:24252"/>
        <dbReference type="ChEBI" id="CHEBI:15377"/>
        <dbReference type="ChEBI" id="CHEBI:15378"/>
        <dbReference type="ChEBI" id="CHEBI:58141"/>
        <dbReference type="ChEBI" id="CHEBI:456216"/>
        <dbReference type="EC" id="3.6.1.41"/>
    </reaction>
</comment>
<protein>
    <recommendedName>
        <fullName evidence="3">bis(5'-nucleosyl)-tetraphosphatase (symmetrical)</fullName>
        <ecNumber evidence="3">3.6.1.41</ecNumber>
    </recommendedName>
    <alternativeName>
        <fullName evidence="6">Ap4A hydrolase</fullName>
    </alternativeName>
    <alternativeName>
        <fullName evidence="5">Diadenosine 5',5'''-P1,P4-tetraphosphate pyrophosphohydrolase</fullName>
    </alternativeName>
    <alternativeName>
        <fullName evidence="7">Diadenosine tetraphosphatase</fullName>
    </alternativeName>
</protein>
<dbReference type="EC" id="3.6.1.41" evidence="3"/>
<evidence type="ECO:0000256" key="6">
    <source>
        <dbReference type="ARBA" id="ARBA00032248"/>
    </source>
</evidence>
<dbReference type="Proteomes" id="UP000029264">
    <property type="component" value="Unassembled WGS sequence"/>
</dbReference>
<evidence type="ECO:0000256" key="4">
    <source>
        <dbReference type="ARBA" id="ARBA00022801"/>
    </source>
</evidence>
<name>A0A094LP63_9GAMM</name>
<dbReference type="eggNOG" id="COG0639">
    <property type="taxonomic scope" value="Bacteria"/>
</dbReference>
<organism evidence="10 11">
    <name type="scientific">Shewanella mangrovi</name>
    <dbReference type="NCBI Taxonomy" id="1515746"/>
    <lineage>
        <taxon>Bacteria</taxon>
        <taxon>Pseudomonadati</taxon>
        <taxon>Pseudomonadota</taxon>
        <taxon>Gammaproteobacteria</taxon>
        <taxon>Alteromonadales</taxon>
        <taxon>Shewanellaceae</taxon>
        <taxon>Shewanella</taxon>
    </lineage>
</organism>
<accession>A0A094LP63</accession>
<dbReference type="PANTHER" id="PTHR40942:SF4">
    <property type="entry name" value="CYTOCHROME C5"/>
    <property type="match status" value="1"/>
</dbReference>
<dbReference type="InterPro" id="IPR004843">
    <property type="entry name" value="Calcineurin-like_PHP"/>
</dbReference>
<dbReference type="OrthoDB" id="9807890at2"/>
<keyword evidence="4" id="KW-0378">Hydrolase</keyword>
<dbReference type="AlphaFoldDB" id="A0A094LP63"/>
<proteinExistence type="inferred from homology"/>
<evidence type="ECO:0000256" key="5">
    <source>
        <dbReference type="ARBA" id="ARBA00031248"/>
    </source>
</evidence>
<dbReference type="STRING" id="1515746.HR45_12825"/>
<evidence type="ECO:0000256" key="8">
    <source>
        <dbReference type="ARBA" id="ARBA00049417"/>
    </source>
</evidence>
<sequence>MANYFVGDIQGCFNELRLLLDKVSFNPSKDVLWAVGDLVARGPDSLATLRFFESLDNAGRVVLGNHDLNLLSVHAGIRRVKNSDKLSKLLASKESNRLIHWLRQQPLLQELPEHNVVMTHAGIPPQWDIATARTEAAAVSAALQQPDYVEEILQKMYTNTPEGWHAQLSGFPRLRYCINALTRMRYLYADGQLDFACKLPPAQCNNDELKPWYEFPAQSAGTIKVFGHWAALMGQGRSPEILPLDTGCCWGEFMTLWHLESNQFVTQDALQ</sequence>
<dbReference type="NCBIfam" id="TIGR00668">
    <property type="entry name" value="apaH"/>
    <property type="match status" value="1"/>
</dbReference>
<evidence type="ECO:0000256" key="1">
    <source>
        <dbReference type="ARBA" id="ARBA00003413"/>
    </source>
</evidence>
<evidence type="ECO:0000256" key="7">
    <source>
        <dbReference type="ARBA" id="ARBA00033210"/>
    </source>
</evidence>
<dbReference type="NCBIfam" id="NF001204">
    <property type="entry name" value="PRK00166.1"/>
    <property type="match status" value="1"/>
</dbReference>
<comment type="similarity">
    <text evidence="2">Belongs to the Ap4A hydrolase family.</text>
</comment>
<evidence type="ECO:0000313" key="11">
    <source>
        <dbReference type="Proteomes" id="UP000029264"/>
    </source>
</evidence>
<evidence type="ECO:0000256" key="3">
    <source>
        <dbReference type="ARBA" id="ARBA00012506"/>
    </source>
</evidence>
<dbReference type="Pfam" id="PF00149">
    <property type="entry name" value="Metallophos"/>
    <property type="match status" value="1"/>
</dbReference>
<dbReference type="EMBL" id="JPEO01000010">
    <property type="protein sequence ID" value="KFZ36928.1"/>
    <property type="molecule type" value="Genomic_DNA"/>
</dbReference>
<dbReference type="InterPro" id="IPR004617">
    <property type="entry name" value="ApaH"/>
</dbReference>
<evidence type="ECO:0000313" key="10">
    <source>
        <dbReference type="EMBL" id="KFZ36928.1"/>
    </source>
</evidence>
<dbReference type="CDD" id="cd07422">
    <property type="entry name" value="MPP_ApaH"/>
    <property type="match status" value="1"/>
</dbReference>
<feature type="domain" description="Calcineurin-like phosphoesterase" evidence="9">
    <location>
        <begin position="5"/>
        <end position="128"/>
    </location>
</feature>
<dbReference type="RefSeq" id="WP_037443427.1">
    <property type="nucleotide sequence ID" value="NZ_JPEO01000010.1"/>
</dbReference>
<comment type="caution">
    <text evidence="10">The sequence shown here is derived from an EMBL/GenBank/DDBJ whole genome shotgun (WGS) entry which is preliminary data.</text>
</comment>